<feature type="compositionally biased region" description="Pro residues" evidence="1">
    <location>
        <begin position="268"/>
        <end position="282"/>
    </location>
</feature>
<dbReference type="Pfam" id="PF07386">
    <property type="entry name" value="DUF1499"/>
    <property type="match status" value="1"/>
</dbReference>
<comment type="caution">
    <text evidence="3">The sequence shown here is derived from an EMBL/GenBank/DDBJ whole genome shotgun (WGS) entry which is preliminary data.</text>
</comment>
<evidence type="ECO:0000313" key="4">
    <source>
        <dbReference type="Proteomes" id="UP000523821"/>
    </source>
</evidence>
<feature type="region of interest" description="Disordered" evidence="1">
    <location>
        <begin position="258"/>
        <end position="282"/>
    </location>
</feature>
<organism evidence="3 4">
    <name type="scientific">Prosthecomicrobium pneumaticum</name>
    <dbReference type="NCBI Taxonomy" id="81895"/>
    <lineage>
        <taxon>Bacteria</taxon>
        <taxon>Pseudomonadati</taxon>
        <taxon>Pseudomonadota</taxon>
        <taxon>Alphaproteobacteria</taxon>
        <taxon>Hyphomicrobiales</taxon>
        <taxon>Kaistiaceae</taxon>
        <taxon>Prosthecomicrobium</taxon>
    </lineage>
</organism>
<dbReference type="AlphaFoldDB" id="A0A7W9CV63"/>
<evidence type="ECO:0000256" key="1">
    <source>
        <dbReference type="SAM" id="MobiDB-lite"/>
    </source>
</evidence>
<keyword evidence="2" id="KW-1133">Transmembrane helix</keyword>
<dbReference type="EMBL" id="JACHOO010000002">
    <property type="protein sequence ID" value="MBB5751937.1"/>
    <property type="molecule type" value="Genomic_DNA"/>
</dbReference>
<dbReference type="InterPro" id="IPR010865">
    <property type="entry name" value="DUF1499"/>
</dbReference>
<gene>
    <name evidence="3" type="ORF">GGQ63_000989</name>
</gene>
<keyword evidence="2" id="KW-0812">Transmembrane</keyword>
<evidence type="ECO:0000256" key="2">
    <source>
        <dbReference type="SAM" id="Phobius"/>
    </source>
</evidence>
<name>A0A7W9CV63_9HYPH</name>
<dbReference type="RefSeq" id="WP_183853151.1">
    <property type="nucleotide sequence ID" value="NZ_JACHOO010000002.1"/>
</dbReference>
<evidence type="ECO:0000313" key="3">
    <source>
        <dbReference type="EMBL" id="MBB5751937.1"/>
    </source>
</evidence>
<protein>
    <recommendedName>
        <fullName evidence="5">DUF1499 domain-containing protein</fullName>
    </recommendedName>
</protein>
<accession>A0A7W9CV63</accession>
<reference evidence="3 4" key="1">
    <citation type="submission" date="2020-08" db="EMBL/GenBank/DDBJ databases">
        <title>Genomic Encyclopedia of Type Strains, Phase IV (KMG-IV): sequencing the most valuable type-strain genomes for metagenomic binning, comparative biology and taxonomic classification.</title>
        <authorList>
            <person name="Goeker M."/>
        </authorList>
    </citation>
    <scope>NUCLEOTIDE SEQUENCE [LARGE SCALE GENOMIC DNA]</scope>
    <source>
        <strain evidence="3 4">DSM 16268</strain>
    </source>
</reference>
<keyword evidence="2" id="KW-0472">Membrane</keyword>
<feature type="transmembrane region" description="Helical" evidence="2">
    <location>
        <begin position="48"/>
        <end position="67"/>
    </location>
</feature>
<evidence type="ECO:0008006" key="5">
    <source>
        <dbReference type="Google" id="ProtNLM"/>
    </source>
</evidence>
<proteinExistence type="predicted"/>
<feature type="transmembrane region" description="Helical" evidence="2">
    <location>
        <begin position="79"/>
        <end position="104"/>
    </location>
</feature>
<dbReference type="Proteomes" id="UP000523821">
    <property type="component" value="Unassembled WGS sequence"/>
</dbReference>
<keyword evidence="4" id="KW-1185">Reference proteome</keyword>
<sequence>MPGRIRRTTAASAFWSARASLLPVPLLIVAALLHRLQAIDTVAMFASLGVALLLAAAAVGLAVLALVEIWRDGSAGFGLALRGLSFGAVALGPPAVAVAAMLVFPPLTDISTDPVDPPLFAAAPDGIWNRPPPDAAEYAVQAAAYPHLVPRHYPVAPERVFAEAQALFARRGWTVLDAQGPRETEGIGWIEGEARTLLLALEVDVVLRVLADGRGSLVDMRSAWRTGGHDLGDNARRIRGFLADLDAALQGVVDAPAAAPADAETPLVAPPDGPPPDAAPAR</sequence>